<organism evidence="1">
    <name type="scientific">Magallana gigas</name>
    <name type="common">Pacific oyster</name>
    <name type="synonym">Crassostrea gigas</name>
    <dbReference type="NCBI Taxonomy" id="29159"/>
    <lineage>
        <taxon>Eukaryota</taxon>
        <taxon>Metazoa</taxon>
        <taxon>Spiralia</taxon>
        <taxon>Lophotrochozoa</taxon>
        <taxon>Mollusca</taxon>
        <taxon>Bivalvia</taxon>
        <taxon>Autobranchia</taxon>
        <taxon>Pteriomorphia</taxon>
        <taxon>Ostreida</taxon>
        <taxon>Ostreoidea</taxon>
        <taxon>Ostreidae</taxon>
        <taxon>Magallana</taxon>
    </lineage>
</organism>
<gene>
    <name evidence="1" type="ORF">CGI_10006562</name>
</gene>
<dbReference type="InParanoid" id="K1QFB0"/>
<sequence>MAKKNENVLKNLCDTEPHYKYRANSKSWKRIDAHDAAVNFPTLSEEDVRQLTFGTYQIRQANSYIRENVDETGQYAIDVSQMESDLIHCNADPVLARVTVTVFLSFPRYTIAVFDRGMVCDRDDTATV</sequence>
<evidence type="ECO:0000313" key="1">
    <source>
        <dbReference type="EMBL" id="EKC20226.1"/>
    </source>
</evidence>
<dbReference type="EMBL" id="JH818047">
    <property type="protein sequence ID" value="EKC20226.1"/>
    <property type="molecule type" value="Genomic_DNA"/>
</dbReference>
<proteinExistence type="predicted"/>
<name>K1QFB0_MAGGI</name>
<protein>
    <submittedName>
        <fullName evidence="1">Uncharacterized protein</fullName>
    </submittedName>
</protein>
<reference evidence="1" key="1">
    <citation type="journal article" date="2012" name="Nature">
        <title>The oyster genome reveals stress adaptation and complexity of shell formation.</title>
        <authorList>
            <person name="Zhang G."/>
            <person name="Fang X."/>
            <person name="Guo X."/>
            <person name="Li L."/>
            <person name="Luo R."/>
            <person name="Xu F."/>
            <person name="Yang P."/>
            <person name="Zhang L."/>
            <person name="Wang X."/>
            <person name="Qi H."/>
            <person name="Xiong Z."/>
            <person name="Que H."/>
            <person name="Xie Y."/>
            <person name="Holland P.W."/>
            <person name="Paps J."/>
            <person name="Zhu Y."/>
            <person name="Wu F."/>
            <person name="Chen Y."/>
            <person name="Wang J."/>
            <person name="Peng C."/>
            <person name="Meng J."/>
            <person name="Yang L."/>
            <person name="Liu J."/>
            <person name="Wen B."/>
            <person name="Zhang N."/>
            <person name="Huang Z."/>
            <person name="Zhu Q."/>
            <person name="Feng Y."/>
            <person name="Mount A."/>
            <person name="Hedgecock D."/>
            <person name="Xu Z."/>
            <person name="Liu Y."/>
            <person name="Domazet-Loso T."/>
            <person name="Du Y."/>
            <person name="Sun X."/>
            <person name="Zhang S."/>
            <person name="Liu B."/>
            <person name="Cheng P."/>
            <person name="Jiang X."/>
            <person name="Li J."/>
            <person name="Fan D."/>
            <person name="Wang W."/>
            <person name="Fu W."/>
            <person name="Wang T."/>
            <person name="Wang B."/>
            <person name="Zhang J."/>
            <person name="Peng Z."/>
            <person name="Li Y."/>
            <person name="Li N."/>
            <person name="Wang J."/>
            <person name="Chen M."/>
            <person name="He Y."/>
            <person name="Tan F."/>
            <person name="Song X."/>
            <person name="Zheng Q."/>
            <person name="Huang R."/>
            <person name="Yang H."/>
            <person name="Du X."/>
            <person name="Chen L."/>
            <person name="Yang M."/>
            <person name="Gaffney P.M."/>
            <person name="Wang S."/>
            <person name="Luo L."/>
            <person name="She Z."/>
            <person name="Ming Y."/>
            <person name="Huang W."/>
            <person name="Zhang S."/>
            <person name="Huang B."/>
            <person name="Zhang Y."/>
            <person name="Qu T."/>
            <person name="Ni P."/>
            <person name="Miao G."/>
            <person name="Wang J."/>
            <person name="Wang Q."/>
            <person name="Steinberg C.E."/>
            <person name="Wang H."/>
            <person name="Li N."/>
            <person name="Qian L."/>
            <person name="Zhang G."/>
            <person name="Li Y."/>
            <person name="Yang H."/>
            <person name="Liu X."/>
            <person name="Wang J."/>
            <person name="Yin Y."/>
            <person name="Wang J."/>
        </authorList>
    </citation>
    <scope>NUCLEOTIDE SEQUENCE [LARGE SCALE GENOMIC DNA]</scope>
    <source>
        <strain evidence="1">05x7-T-G4-1.051#20</strain>
    </source>
</reference>
<accession>K1QFB0</accession>
<dbReference type="HOGENOM" id="CLU_1961715_0_0_1"/>
<dbReference type="AlphaFoldDB" id="K1QFB0"/>